<feature type="compositionally biased region" description="Basic and acidic residues" evidence="1">
    <location>
        <begin position="387"/>
        <end position="397"/>
    </location>
</feature>
<protein>
    <submittedName>
        <fullName evidence="2">Methyl-CpG-binding domain protein 6</fullName>
    </submittedName>
</protein>
<gene>
    <name evidence="2" type="ORF">L798_15382</name>
</gene>
<proteinExistence type="predicted"/>
<dbReference type="EMBL" id="KK853142">
    <property type="protein sequence ID" value="KDR10748.1"/>
    <property type="molecule type" value="Genomic_DNA"/>
</dbReference>
<reference evidence="2 3" key="1">
    <citation type="journal article" date="2014" name="Nat. Commun.">
        <title>Molecular traces of alternative social organization in a termite genome.</title>
        <authorList>
            <person name="Terrapon N."/>
            <person name="Li C."/>
            <person name="Robertson H.M."/>
            <person name="Ji L."/>
            <person name="Meng X."/>
            <person name="Booth W."/>
            <person name="Chen Z."/>
            <person name="Childers C.P."/>
            <person name="Glastad K.M."/>
            <person name="Gokhale K."/>
            <person name="Gowin J."/>
            <person name="Gronenberg W."/>
            <person name="Hermansen R.A."/>
            <person name="Hu H."/>
            <person name="Hunt B.G."/>
            <person name="Huylmans A.K."/>
            <person name="Khalil S.M."/>
            <person name="Mitchell R.D."/>
            <person name="Munoz-Torres M.C."/>
            <person name="Mustard J.A."/>
            <person name="Pan H."/>
            <person name="Reese J.T."/>
            <person name="Scharf M.E."/>
            <person name="Sun F."/>
            <person name="Vogel H."/>
            <person name="Xiao J."/>
            <person name="Yang W."/>
            <person name="Yang Z."/>
            <person name="Yang Z."/>
            <person name="Zhou J."/>
            <person name="Zhu J."/>
            <person name="Brent C.S."/>
            <person name="Elsik C.G."/>
            <person name="Goodisman M.A."/>
            <person name="Liberles D.A."/>
            <person name="Roe R.M."/>
            <person name="Vargo E.L."/>
            <person name="Vilcinskas A."/>
            <person name="Wang J."/>
            <person name="Bornberg-Bauer E."/>
            <person name="Korb J."/>
            <person name="Zhang G."/>
            <person name="Liebig J."/>
        </authorList>
    </citation>
    <scope>NUCLEOTIDE SEQUENCE [LARGE SCALE GENOMIC DNA]</scope>
    <source>
        <tissue evidence="2">Whole organism</tissue>
    </source>
</reference>
<dbReference type="AlphaFoldDB" id="A0A067QQ84"/>
<dbReference type="PANTHER" id="PTHR16112">
    <property type="entry name" value="METHYL-CPG BINDING PROTEIN, DROSOPHILA"/>
    <property type="match status" value="1"/>
</dbReference>
<dbReference type="PANTHER" id="PTHR16112:SF16">
    <property type="entry name" value="SIX-BANDED, ISOFORM H"/>
    <property type="match status" value="1"/>
</dbReference>
<dbReference type="GO" id="GO:0005634">
    <property type="term" value="C:nucleus"/>
    <property type="evidence" value="ECO:0007669"/>
    <property type="project" value="TreeGrafter"/>
</dbReference>
<sequence length="423" mass="47192">MRRLKYECDPATFYTENMWSASLWDRSLESLNLPMSDRVVTRVMRGIAAPDDVFRINPPLQDGTASVATIEAAHVTLHVCKRKCPASNLAPDTICLAGFPQFLQATVCREERKESFVAGFKKIILLKGGILPALRAVMGKAEGCHFCASSRDRPLRERTLAPPRSLRVFLNWKSLTPGGGLALALFRLADPSNTALSSLDHLKVYLQTQGTCKCGLECPLKCDAVFNFDPKVRPAPQSRARIPTEVVIIELVCVYLSFCNKRQMRSSAVALRPWVRIPLNPWMFFCCPVYRLRPCDGPIPHPRGPTKMCIDPQCKRSSLQEGHAVRAVTIIRANLPFCLQVCSDPRQNTASHLRSPSTSRLELLNAHARSTPWMSGQPDARPLPVETQKDADKHPCLEWDSNPRSQRPALSGIDKGRVEICTE</sequence>
<accession>A0A067QQ84</accession>
<evidence type="ECO:0000313" key="3">
    <source>
        <dbReference type="Proteomes" id="UP000027135"/>
    </source>
</evidence>
<feature type="region of interest" description="Disordered" evidence="1">
    <location>
        <begin position="369"/>
        <end position="415"/>
    </location>
</feature>
<dbReference type="GO" id="GO:0010369">
    <property type="term" value="C:chromocenter"/>
    <property type="evidence" value="ECO:0007669"/>
    <property type="project" value="TreeGrafter"/>
</dbReference>
<dbReference type="GO" id="GO:0003682">
    <property type="term" value="F:chromatin binding"/>
    <property type="evidence" value="ECO:0007669"/>
    <property type="project" value="TreeGrafter"/>
</dbReference>
<dbReference type="InParanoid" id="A0A067QQ84"/>
<evidence type="ECO:0000256" key="1">
    <source>
        <dbReference type="SAM" id="MobiDB-lite"/>
    </source>
</evidence>
<organism evidence="2 3">
    <name type="scientific">Zootermopsis nevadensis</name>
    <name type="common">Dampwood termite</name>
    <dbReference type="NCBI Taxonomy" id="136037"/>
    <lineage>
        <taxon>Eukaryota</taxon>
        <taxon>Metazoa</taxon>
        <taxon>Ecdysozoa</taxon>
        <taxon>Arthropoda</taxon>
        <taxon>Hexapoda</taxon>
        <taxon>Insecta</taxon>
        <taxon>Pterygota</taxon>
        <taxon>Neoptera</taxon>
        <taxon>Polyneoptera</taxon>
        <taxon>Dictyoptera</taxon>
        <taxon>Blattodea</taxon>
        <taxon>Blattoidea</taxon>
        <taxon>Termitoidae</taxon>
        <taxon>Termopsidae</taxon>
        <taxon>Zootermopsis</taxon>
    </lineage>
</organism>
<keyword evidence="3" id="KW-1185">Reference proteome</keyword>
<evidence type="ECO:0000313" key="2">
    <source>
        <dbReference type="EMBL" id="KDR10748.1"/>
    </source>
</evidence>
<dbReference type="STRING" id="136037.A0A067QQ84"/>
<name>A0A067QQ84_ZOONE</name>
<dbReference type="Proteomes" id="UP000027135">
    <property type="component" value="Unassembled WGS sequence"/>
</dbReference>